<dbReference type="EMBL" id="PQFF01000047">
    <property type="protein sequence ID" value="RHZ86470.1"/>
    <property type="molecule type" value="Genomic_DNA"/>
</dbReference>
<reference evidence="1 2" key="1">
    <citation type="submission" date="2018-08" db="EMBL/GenBank/DDBJ databases">
        <title>Genome and evolution of the arbuscular mycorrhizal fungus Diversispora epigaea (formerly Glomus versiforme) and its bacterial endosymbionts.</title>
        <authorList>
            <person name="Sun X."/>
            <person name="Fei Z."/>
            <person name="Harrison M."/>
        </authorList>
    </citation>
    <scope>NUCLEOTIDE SEQUENCE [LARGE SCALE GENOMIC DNA]</scope>
    <source>
        <strain evidence="1 2">IT104</strain>
    </source>
</reference>
<sequence>MTLKILQNVGGANPSLAPLKINSKFTVDLPYNESIGWSLQKHIIQRGDLQLEESKILDYVTQWIIKLYHETLIIGLIKISASQKYLTTMFCQIRYFQISSENIMEKYIRINKFWIRKY</sequence>
<protein>
    <submittedName>
        <fullName evidence="1">Uncharacterized protein</fullName>
    </submittedName>
</protein>
<keyword evidence="2" id="KW-1185">Reference proteome</keyword>
<evidence type="ECO:0000313" key="1">
    <source>
        <dbReference type="EMBL" id="RHZ86470.1"/>
    </source>
</evidence>
<evidence type="ECO:0000313" key="2">
    <source>
        <dbReference type="Proteomes" id="UP000266861"/>
    </source>
</evidence>
<dbReference type="AlphaFoldDB" id="A0A397JPR8"/>
<gene>
    <name evidence="1" type="ORF">Glove_50g50</name>
</gene>
<name>A0A397JPR8_9GLOM</name>
<organism evidence="1 2">
    <name type="scientific">Diversispora epigaea</name>
    <dbReference type="NCBI Taxonomy" id="1348612"/>
    <lineage>
        <taxon>Eukaryota</taxon>
        <taxon>Fungi</taxon>
        <taxon>Fungi incertae sedis</taxon>
        <taxon>Mucoromycota</taxon>
        <taxon>Glomeromycotina</taxon>
        <taxon>Glomeromycetes</taxon>
        <taxon>Diversisporales</taxon>
        <taxon>Diversisporaceae</taxon>
        <taxon>Diversispora</taxon>
    </lineage>
</organism>
<comment type="caution">
    <text evidence="1">The sequence shown here is derived from an EMBL/GenBank/DDBJ whole genome shotgun (WGS) entry which is preliminary data.</text>
</comment>
<dbReference type="Proteomes" id="UP000266861">
    <property type="component" value="Unassembled WGS sequence"/>
</dbReference>
<accession>A0A397JPR8</accession>
<proteinExistence type="predicted"/>